<dbReference type="AlphaFoldDB" id="A0AAV3XI08"/>
<evidence type="ECO:0000313" key="3">
    <source>
        <dbReference type="Proteomes" id="UP001050975"/>
    </source>
</evidence>
<organism evidence="2 3">
    <name type="scientific">Microseira wollei NIES-4236</name>
    <dbReference type="NCBI Taxonomy" id="2530354"/>
    <lineage>
        <taxon>Bacteria</taxon>
        <taxon>Bacillati</taxon>
        <taxon>Cyanobacteriota</taxon>
        <taxon>Cyanophyceae</taxon>
        <taxon>Oscillatoriophycideae</taxon>
        <taxon>Aerosakkonematales</taxon>
        <taxon>Aerosakkonemataceae</taxon>
        <taxon>Microseira</taxon>
    </lineage>
</organism>
<feature type="compositionally biased region" description="Basic residues" evidence="1">
    <location>
        <begin position="165"/>
        <end position="181"/>
    </location>
</feature>
<feature type="region of interest" description="Disordered" evidence="1">
    <location>
        <begin position="147"/>
        <end position="190"/>
    </location>
</feature>
<dbReference type="Proteomes" id="UP001050975">
    <property type="component" value="Unassembled WGS sequence"/>
</dbReference>
<evidence type="ECO:0008006" key="4">
    <source>
        <dbReference type="Google" id="ProtNLM"/>
    </source>
</evidence>
<reference evidence="2" key="1">
    <citation type="submission" date="2019-10" db="EMBL/GenBank/DDBJ databases">
        <title>Draft genome sequece of Microseira wollei NIES-4236.</title>
        <authorList>
            <person name="Yamaguchi H."/>
            <person name="Suzuki S."/>
            <person name="Kawachi M."/>
        </authorList>
    </citation>
    <scope>NUCLEOTIDE SEQUENCE</scope>
    <source>
        <strain evidence="2">NIES-4236</strain>
    </source>
</reference>
<comment type="caution">
    <text evidence="2">The sequence shown here is derived from an EMBL/GenBank/DDBJ whole genome shotgun (WGS) entry which is preliminary data.</text>
</comment>
<gene>
    <name evidence="2" type="ORF">MiSe_48800</name>
</gene>
<sequence>MLMRGTKDYPMHQHPFTLLQVRVTDETGQQLWRPMWLIAIGQRRDELTLLDYYQAHRQRFYLEHMLRFSKQRLLMRSFQTPDVEHEENWAGLTQLAYIQLWAARELVEILPRPWKKYHHKKTNHSLTPSLVQRDFYRIMRTISTPAGSPFPRGFSSGRIQGNSIQKRKLHPVVKQGKKIKKSQSSTQNAA</sequence>
<evidence type="ECO:0000313" key="2">
    <source>
        <dbReference type="EMBL" id="GET40072.1"/>
    </source>
</evidence>
<protein>
    <recommendedName>
        <fullName evidence="4">Transposase</fullName>
    </recommendedName>
</protein>
<keyword evidence="3" id="KW-1185">Reference proteome</keyword>
<name>A0AAV3XI08_9CYAN</name>
<accession>A0AAV3XI08</accession>
<dbReference type="EMBL" id="BLAY01000081">
    <property type="protein sequence ID" value="GET40072.1"/>
    <property type="molecule type" value="Genomic_DNA"/>
</dbReference>
<evidence type="ECO:0000256" key="1">
    <source>
        <dbReference type="SAM" id="MobiDB-lite"/>
    </source>
</evidence>
<proteinExistence type="predicted"/>